<accession>A0A927N303</accession>
<dbReference type="EMBL" id="JADBEM010000001">
    <property type="protein sequence ID" value="MBE1611199.1"/>
    <property type="molecule type" value="Genomic_DNA"/>
</dbReference>
<dbReference type="PANTHER" id="PTHR30244">
    <property type="entry name" value="TRANSAMINASE"/>
    <property type="match status" value="1"/>
</dbReference>
<evidence type="ECO:0000256" key="5">
    <source>
        <dbReference type="SAM" id="MobiDB-lite"/>
    </source>
</evidence>
<feature type="modified residue" description="N6-(pyridoxal phosphate)lysine" evidence="3">
    <location>
        <position position="219"/>
    </location>
</feature>
<evidence type="ECO:0000256" key="2">
    <source>
        <dbReference type="PIRSR" id="PIRSR000390-1"/>
    </source>
</evidence>
<protein>
    <submittedName>
        <fullName evidence="6">dTDP-4-amino-4,6-dideoxygalactose transaminase</fullName>
    </submittedName>
</protein>
<comment type="similarity">
    <text evidence="4">Belongs to the DegT/DnrJ/EryC1 family.</text>
</comment>
<proteinExistence type="inferred from homology"/>
<reference evidence="6" key="1">
    <citation type="submission" date="2020-10" db="EMBL/GenBank/DDBJ databases">
        <title>Sequencing the genomes of 1000 actinobacteria strains.</title>
        <authorList>
            <person name="Klenk H.-P."/>
        </authorList>
    </citation>
    <scope>NUCLEOTIDE SEQUENCE</scope>
    <source>
        <strain evidence="6">DSM 45354</strain>
    </source>
</reference>
<keyword evidence="3 4" id="KW-0663">Pyridoxal phosphate</keyword>
<evidence type="ECO:0000256" key="1">
    <source>
        <dbReference type="ARBA" id="ARBA00001933"/>
    </source>
</evidence>
<dbReference type="InterPro" id="IPR015422">
    <property type="entry name" value="PyrdxlP-dep_Trfase_small"/>
</dbReference>
<dbReference type="GO" id="GO:0008483">
    <property type="term" value="F:transaminase activity"/>
    <property type="evidence" value="ECO:0007669"/>
    <property type="project" value="TreeGrafter"/>
</dbReference>
<comment type="caution">
    <text evidence="6">The sequence shown here is derived from an EMBL/GenBank/DDBJ whole genome shotgun (WGS) entry which is preliminary data.</text>
</comment>
<name>A0A927N303_9ACTN</name>
<keyword evidence="7" id="KW-1185">Reference proteome</keyword>
<sequence length="432" mass="46093">MSKPTNQSTNQSTNQQGNENLALDGGAPVRTTPFPSVGNASGRTLGAEELAALTRVLASGQLNSTVGGETRRLEGEFADYYAIEHALASSSGTAALHLAVGAIDPEPGDEIITTPISDAGTVLPMLMQNAVPVFADVDPRTGNLDVESVRACITERTRAIFAVHLFGSPAPVAALRELADAHGILLVEDCAQAYLTRCPDGRLAGTVGHIGCFSLQQSKHITAGDGGLCVTADAELARRMRLFADKGWPRDTDERTHLFLSTNYRMTELQAAVARAQLPKLAGVVDDRRGGARRLTSALASLAGLAVPPHDGMSYWQYPLVVDPALAGGTCHDYGKALAAEGIPANGGYLNRPLYRTPVLADRRTYGQSGYPLQVPPARVEPRYDVGLCPEAERLIGERLLVISWNERYTDADVDDIAAAVRKVHHALTRSR</sequence>
<feature type="compositionally biased region" description="Low complexity" evidence="5">
    <location>
        <begin position="1"/>
        <end position="16"/>
    </location>
</feature>
<evidence type="ECO:0000256" key="4">
    <source>
        <dbReference type="RuleBase" id="RU004508"/>
    </source>
</evidence>
<evidence type="ECO:0000256" key="3">
    <source>
        <dbReference type="PIRSR" id="PIRSR000390-2"/>
    </source>
</evidence>
<dbReference type="PANTHER" id="PTHR30244:SF34">
    <property type="entry name" value="DTDP-4-AMINO-4,6-DIDEOXYGALACTOSE TRANSAMINASE"/>
    <property type="match status" value="1"/>
</dbReference>
<dbReference type="SUPFAM" id="SSF53383">
    <property type="entry name" value="PLP-dependent transferases"/>
    <property type="match status" value="1"/>
</dbReference>
<dbReference type="Proteomes" id="UP000638648">
    <property type="component" value="Unassembled WGS sequence"/>
</dbReference>
<dbReference type="InterPro" id="IPR015424">
    <property type="entry name" value="PyrdxlP-dep_Trfase"/>
</dbReference>
<feature type="active site" description="Proton acceptor" evidence="2">
    <location>
        <position position="219"/>
    </location>
</feature>
<comment type="cofactor">
    <cofactor evidence="1">
        <name>pyridoxal 5'-phosphate</name>
        <dbReference type="ChEBI" id="CHEBI:597326"/>
    </cofactor>
</comment>
<dbReference type="AlphaFoldDB" id="A0A927N303"/>
<evidence type="ECO:0000313" key="7">
    <source>
        <dbReference type="Proteomes" id="UP000638648"/>
    </source>
</evidence>
<feature type="region of interest" description="Disordered" evidence="5">
    <location>
        <begin position="1"/>
        <end position="41"/>
    </location>
</feature>
<dbReference type="Gene3D" id="3.90.1150.10">
    <property type="entry name" value="Aspartate Aminotransferase, domain 1"/>
    <property type="match status" value="1"/>
</dbReference>
<dbReference type="Pfam" id="PF01041">
    <property type="entry name" value="DegT_DnrJ_EryC1"/>
    <property type="match status" value="1"/>
</dbReference>
<dbReference type="GO" id="GO:0000271">
    <property type="term" value="P:polysaccharide biosynthetic process"/>
    <property type="evidence" value="ECO:0007669"/>
    <property type="project" value="TreeGrafter"/>
</dbReference>
<dbReference type="RefSeq" id="WP_192754448.1">
    <property type="nucleotide sequence ID" value="NZ_BAABJL010000042.1"/>
</dbReference>
<organism evidence="6 7">
    <name type="scientific">Actinopolymorpha pittospori</name>
    <dbReference type="NCBI Taxonomy" id="648752"/>
    <lineage>
        <taxon>Bacteria</taxon>
        <taxon>Bacillati</taxon>
        <taxon>Actinomycetota</taxon>
        <taxon>Actinomycetes</taxon>
        <taxon>Propionibacteriales</taxon>
        <taxon>Actinopolymorphaceae</taxon>
        <taxon>Actinopolymorpha</taxon>
    </lineage>
</organism>
<gene>
    <name evidence="6" type="ORF">HEB94_008047</name>
</gene>
<dbReference type="CDD" id="cd00616">
    <property type="entry name" value="AHBA_syn"/>
    <property type="match status" value="1"/>
</dbReference>
<dbReference type="InterPro" id="IPR000653">
    <property type="entry name" value="DegT/StrS_aminotransferase"/>
</dbReference>
<dbReference type="GO" id="GO:0030170">
    <property type="term" value="F:pyridoxal phosphate binding"/>
    <property type="evidence" value="ECO:0007669"/>
    <property type="project" value="TreeGrafter"/>
</dbReference>
<evidence type="ECO:0000313" key="6">
    <source>
        <dbReference type="EMBL" id="MBE1611199.1"/>
    </source>
</evidence>
<dbReference type="PIRSF" id="PIRSF000390">
    <property type="entry name" value="PLP_StrS"/>
    <property type="match status" value="1"/>
</dbReference>
<dbReference type="InterPro" id="IPR015421">
    <property type="entry name" value="PyrdxlP-dep_Trfase_major"/>
</dbReference>
<dbReference type="Gene3D" id="3.40.640.10">
    <property type="entry name" value="Type I PLP-dependent aspartate aminotransferase-like (Major domain)"/>
    <property type="match status" value="1"/>
</dbReference>